<dbReference type="SMART" id="SM00387">
    <property type="entry name" value="HATPase_c"/>
    <property type="match status" value="1"/>
</dbReference>
<sequence length="232" mass="26138">MSRLDFSAVLAISIHDMKNSLNMVLNSLDALLEDHSGDSIQCDPARLTQLRYEARRVNDALIQLLTLYRNDKGGFTPRFAPVMIQELLEDYWLSNKPLMDHRGVSCQLHCDPDLIWVMDRGLVSSLLENVINNTIRYTQDKLSISACQEWGWLVLQVDDNGPGYPEAMLGRRSLEDQGDFDPTEGRTGLGLYFCALVADMHADETRRGYVELSNRGNLGGGCFTLRLPEVLT</sequence>
<dbReference type="InterPro" id="IPR003594">
    <property type="entry name" value="HATPase_dom"/>
</dbReference>
<gene>
    <name evidence="3" type="ORF">SAMN05444515_11384</name>
</gene>
<dbReference type="Gene3D" id="3.30.565.10">
    <property type="entry name" value="Histidine kinase-like ATPase, C-terminal domain"/>
    <property type="match status" value="1"/>
</dbReference>
<dbReference type="RefSeq" id="WP_090254535.1">
    <property type="nucleotide sequence ID" value="NZ_FOAA01000013.1"/>
</dbReference>
<protein>
    <submittedName>
        <fullName evidence="3">Histidine kinase-, DNA gyrase B-, and HSP90-like ATPase</fullName>
    </submittedName>
</protein>
<evidence type="ECO:0000256" key="1">
    <source>
        <dbReference type="ARBA" id="ARBA00022553"/>
    </source>
</evidence>
<evidence type="ECO:0000313" key="4">
    <source>
        <dbReference type="Proteomes" id="UP000199256"/>
    </source>
</evidence>
<evidence type="ECO:0000259" key="2">
    <source>
        <dbReference type="PROSITE" id="PS50109"/>
    </source>
</evidence>
<dbReference type="PANTHER" id="PTHR43547:SF2">
    <property type="entry name" value="HYBRID SIGNAL TRANSDUCTION HISTIDINE KINASE C"/>
    <property type="match status" value="1"/>
</dbReference>
<reference evidence="4" key="1">
    <citation type="submission" date="2016-10" db="EMBL/GenBank/DDBJ databases">
        <authorList>
            <person name="Varghese N."/>
            <person name="Submissions S."/>
        </authorList>
    </citation>
    <scope>NUCLEOTIDE SEQUENCE [LARGE SCALE GENOMIC DNA]</scope>
    <source>
        <strain evidence="4">DSM 241</strain>
    </source>
</reference>
<dbReference type="InterPro" id="IPR005467">
    <property type="entry name" value="His_kinase_dom"/>
</dbReference>
<keyword evidence="3" id="KW-0418">Kinase</keyword>
<name>A0A1H7P8I0_9GAMM</name>
<dbReference type="Proteomes" id="UP000199256">
    <property type="component" value="Unassembled WGS sequence"/>
</dbReference>
<dbReference type="InterPro" id="IPR036890">
    <property type="entry name" value="HATPase_C_sf"/>
</dbReference>
<accession>A0A1H7P8I0</accession>
<feature type="domain" description="Histidine kinase" evidence="2">
    <location>
        <begin position="12"/>
        <end position="231"/>
    </location>
</feature>
<evidence type="ECO:0000313" key="3">
    <source>
        <dbReference type="EMBL" id="SEL32091.1"/>
    </source>
</evidence>
<dbReference type="OrthoDB" id="9811306at2"/>
<dbReference type="STRING" id="1396821.SAMN05444515_11384"/>
<dbReference type="PANTHER" id="PTHR43547">
    <property type="entry name" value="TWO-COMPONENT HISTIDINE KINASE"/>
    <property type="match status" value="1"/>
</dbReference>
<proteinExistence type="predicted"/>
<dbReference type="AlphaFoldDB" id="A0A1H7P8I0"/>
<keyword evidence="4" id="KW-1185">Reference proteome</keyword>
<dbReference type="SUPFAM" id="SSF55874">
    <property type="entry name" value="ATPase domain of HSP90 chaperone/DNA topoisomerase II/histidine kinase"/>
    <property type="match status" value="1"/>
</dbReference>
<dbReference type="Pfam" id="PF02518">
    <property type="entry name" value="HATPase_c"/>
    <property type="match status" value="1"/>
</dbReference>
<dbReference type="GO" id="GO:0000155">
    <property type="term" value="F:phosphorelay sensor kinase activity"/>
    <property type="evidence" value="ECO:0007669"/>
    <property type="project" value="TreeGrafter"/>
</dbReference>
<dbReference type="PROSITE" id="PS50109">
    <property type="entry name" value="HIS_KIN"/>
    <property type="match status" value="1"/>
</dbReference>
<organism evidence="3 4">
    <name type="scientific">Ectothiorhodospira marina</name>
    <dbReference type="NCBI Taxonomy" id="1396821"/>
    <lineage>
        <taxon>Bacteria</taxon>
        <taxon>Pseudomonadati</taxon>
        <taxon>Pseudomonadota</taxon>
        <taxon>Gammaproteobacteria</taxon>
        <taxon>Chromatiales</taxon>
        <taxon>Ectothiorhodospiraceae</taxon>
        <taxon>Ectothiorhodospira</taxon>
    </lineage>
</organism>
<dbReference type="EMBL" id="FOAA01000013">
    <property type="protein sequence ID" value="SEL32091.1"/>
    <property type="molecule type" value="Genomic_DNA"/>
</dbReference>
<keyword evidence="3" id="KW-0808">Transferase</keyword>
<keyword evidence="1" id="KW-0597">Phosphoprotein</keyword>